<proteinExistence type="predicted"/>
<feature type="transmembrane region" description="Helical" evidence="2">
    <location>
        <begin position="39"/>
        <end position="61"/>
    </location>
</feature>
<reference evidence="3 4" key="1">
    <citation type="submission" date="2017-05" db="EMBL/GenBank/DDBJ databases">
        <authorList>
            <person name="Song R."/>
            <person name="Chenine A.L."/>
            <person name="Ruprecht R.M."/>
        </authorList>
    </citation>
    <scope>NUCLEOTIDE SEQUENCE [LARGE SCALE GENOMIC DNA]</scope>
    <source>
        <strain evidence="3 4">CECT 8489</strain>
    </source>
</reference>
<organism evidence="3 4">
    <name type="scientific">Boseongicola aestuarii</name>
    <dbReference type="NCBI Taxonomy" id="1470561"/>
    <lineage>
        <taxon>Bacteria</taxon>
        <taxon>Pseudomonadati</taxon>
        <taxon>Pseudomonadota</taxon>
        <taxon>Alphaproteobacteria</taxon>
        <taxon>Rhodobacterales</taxon>
        <taxon>Paracoccaceae</taxon>
        <taxon>Boseongicola</taxon>
    </lineage>
</organism>
<dbReference type="AlphaFoldDB" id="A0A238J224"/>
<keyword evidence="2" id="KW-0812">Transmembrane</keyword>
<name>A0A238J224_9RHOB</name>
<evidence type="ECO:0000256" key="1">
    <source>
        <dbReference type="SAM" id="MobiDB-lite"/>
    </source>
</evidence>
<feature type="compositionally biased region" description="Basic and acidic residues" evidence="1">
    <location>
        <begin position="158"/>
        <end position="167"/>
    </location>
</feature>
<keyword evidence="4" id="KW-1185">Reference proteome</keyword>
<feature type="transmembrane region" description="Helical" evidence="2">
    <location>
        <begin position="6"/>
        <end position="27"/>
    </location>
</feature>
<dbReference type="OrthoDB" id="10003896at2"/>
<dbReference type="EMBL" id="FXXQ01000008">
    <property type="protein sequence ID" value="SMX24373.1"/>
    <property type="molecule type" value="Genomic_DNA"/>
</dbReference>
<sequence>MDALALIINLVAKTFFLGLPLGVAWLAMRRLMLSKTLNAWIYAGVGLFAAATAAGLVPWALGFQPVFWIFLIFAFLCPPLWLATVVLCGMGRVSGYDADAIAVPAAIKREAPKQKLAPLMLEEPILPKPQQTQSAVKPVFKTHRSALRNARDLASARLKSEPDDRSVLEVARSMRGNPNTSKRRMRPLLPPPHAMSDLPNLPFLQR</sequence>
<accession>A0A238J224</accession>
<keyword evidence="2" id="KW-1133">Transmembrane helix</keyword>
<dbReference type="Proteomes" id="UP000201838">
    <property type="component" value="Unassembled WGS sequence"/>
</dbReference>
<feature type="region of interest" description="Disordered" evidence="1">
    <location>
        <begin position="157"/>
        <end position="206"/>
    </location>
</feature>
<feature type="transmembrane region" description="Helical" evidence="2">
    <location>
        <begin position="67"/>
        <end position="88"/>
    </location>
</feature>
<protein>
    <submittedName>
        <fullName evidence="3">Uncharacterized protein</fullName>
    </submittedName>
</protein>
<evidence type="ECO:0000313" key="4">
    <source>
        <dbReference type="Proteomes" id="UP000201838"/>
    </source>
</evidence>
<dbReference type="RefSeq" id="WP_093974333.1">
    <property type="nucleotide sequence ID" value="NZ_FXXQ01000008.1"/>
</dbReference>
<keyword evidence="2" id="KW-0472">Membrane</keyword>
<evidence type="ECO:0000313" key="3">
    <source>
        <dbReference type="EMBL" id="SMX24373.1"/>
    </source>
</evidence>
<evidence type="ECO:0000256" key="2">
    <source>
        <dbReference type="SAM" id="Phobius"/>
    </source>
</evidence>
<gene>
    <name evidence="3" type="ORF">BOA8489_02497</name>
</gene>